<dbReference type="EMBL" id="CP029077">
    <property type="protein sequence ID" value="QED23408.1"/>
    <property type="molecule type" value="Genomic_DNA"/>
</dbReference>
<evidence type="ECO:0000256" key="11">
    <source>
        <dbReference type="ARBA" id="ARBA00023284"/>
    </source>
</evidence>
<dbReference type="Pfam" id="PF07992">
    <property type="entry name" value="Pyr_redox_2"/>
    <property type="match status" value="1"/>
</dbReference>
<dbReference type="GO" id="GO:0004148">
    <property type="term" value="F:dihydrolipoyl dehydrogenase (NADH) activity"/>
    <property type="evidence" value="ECO:0007669"/>
    <property type="project" value="UniProtKB-EC"/>
</dbReference>
<dbReference type="InterPro" id="IPR023753">
    <property type="entry name" value="FAD/NAD-binding_dom"/>
</dbReference>
<keyword evidence="11 16" id="KW-0676">Redox-active center</keyword>
<organism evidence="19 20">
    <name type="scientific">Candidatus Deianiraea vastatrix</name>
    <dbReference type="NCBI Taxonomy" id="2163644"/>
    <lineage>
        <taxon>Bacteria</taxon>
        <taxon>Pseudomonadati</taxon>
        <taxon>Pseudomonadota</taxon>
        <taxon>Alphaproteobacteria</taxon>
        <taxon>Rickettsiales</taxon>
        <taxon>Candidatus Deianiraeaceae</taxon>
        <taxon>Candidatus Deianiraea</taxon>
    </lineage>
</organism>
<dbReference type="PANTHER" id="PTHR22912:SF217">
    <property type="entry name" value="DIHYDROLIPOYL DEHYDROGENASE"/>
    <property type="match status" value="1"/>
</dbReference>
<feature type="domain" description="Pyridine nucleotide-disulphide oxidoreductase dimerisation" evidence="17">
    <location>
        <begin position="350"/>
        <end position="458"/>
    </location>
</feature>
<evidence type="ECO:0000256" key="7">
    <source>
        <dbReference type="ARBA" id="ARBA00022827"/>
    </source>
</evidence>
<dbReference type="Gene3D" id="3.30.390.30">
    <property type="match status" value="1"/>
</dbReference>
<evidence type="ECO:0000256" key="8">
    <source>
        <dbReference type="ARBA" id="ARBA00023002"/>
    </source>
</evidence>
<dbReference type="NCBIfam" id="TIGR01350">
    <property type="entry name" value="lipoamide_DH"/>
    <property type="match status" value="1"/>
</dbReference>
<comment type="catalytic activity">
    <reaction evidence="12 16">
        <text>N(6)-[(R)-dihydrolipoyl]-L-lysyl-[protein] + NAD(+) = N(6)-[(R)-lipoyl]-L-lysyl-[protein] + NADH + H(+)</text>
        <dbReference type="Rhea" id="RHEA:15045"/>
        <dbReference type="Rhea" id="RHEA-COMP:10474"/>
        <dbReference type="Rhea" id="RHEA-COMP:10475"/>
        <dbReference type="ChEBI" id="CHEBI:15378"/>
        <dbReference type="ChEBI" id="CHEBI:57540"/>
        <dbReference type="ChEBI" id="CHEBI:57945"/>
        <dbReference type="ChEBI" id="CHEBI:83099"/>
        <dbReference type="ChEBI" id="CHEBI:83100"/>
        <dbReference type="EC" id="1.8.1.4"/>
    </reaction>
</comment>
<sequence length="469" mass="50998">MEFDLVVIGAGPGGYVAAIRAAQLGLKTAIIERENLGGICLNWGCIPTKALLRSAEVFHLAKHGEDFGVNTGNVKADLEKMVARSRGVSKTLSGGIAGLMRKNKIEAINGFASLISKNEIEVKSDTETKKINAKYIILATGARARHLAGFEPDGDRIWTYREALTPKFEPKTLAVVGSGAIGSEFAYFYNTIGVKVTLLEVANRILPAEDAEVSELVKKSFEKEGMTVNTSVKINSITKERKCVNLHFELDGKVKNETFDAVIMAVGVVPNTENIGLEKAGVAKDEKNLVKVDKFLQTNIDNIYAIGDIVQGPWLAHKASHEGVIAAEKIAEKMKKFDAKHTHPIIRENIPGCTYCHPQIASIGFTEEKAREKYKTIKVGKFPLMANGKSVALGDTNGFIKIIFDEKTGEILGCHMVGPEVTEMIQGIGIAKQAELTEEDLMHTIFAHPTVSESIHEAVLSAFGKALHF</sequence>
<feature type="binding site" evidence="14">
    <location>
        <position position="49"/>
    </location>
    <ligand>
        <name>FAD</name>
        <dbReference type="ChEBI" id="CHEBI:57692"/>
    </ligand>
</feature>
<feature type="binding site" evidence="14">
    <location>
        <position position="267"/>
    </location>
    <ligand>
        <name>NAD(+)</name>
        <dbReference type="ChEBI" id="CHEBI:57540"/>
    </ligand>
</feature>
<evidence type="ECO:0000256" key="12">
    <source>
        <dbReference type="ARBA" id="ARBA00049187"/>
    </source>
</evidence>
<keyword evidence="5" id="KW-0963">Cytoplasm</keyword>
<dbReference type="GO" id="GO:0006103">
    <property type="term" value="P:2-oxoglutarate metabolic process"/>
    <property type="evidence" value="ECO:0007669"/>
    <property type="project" value="TreeGrafter"/>
</dbReference>
<evidence type="ECO:0000313" key="19">
    <source>
        <dbReference type="EMBL" id="QED23408.1"/>
    </source>
</evidence>
<comment type="miscellaneous">
    <text evidence="16">The active site is a redox-active disulfide bond.</text>
</comment>
<evidence type="ECO:0000256" key="16">
    <source>
        <dbReference type="RuleBase" id="RU003692"/>
    </source>
</evidence>
<dbReference type="Pfam" id="PF02852">
    <property type="entry name" value="Pyr_redox_dim"/>
    <property type="match status" value="1"/>
</dbReference>
<name>A0A5B8XDL0_9RICK</name>
<dbReference type="PRINTS" id="PR00411">
    <property type="entry name" value="PNDRDTASEI"/>
</dbReference>
<keyword evidence="8 16" id="KW-0560">Oxidoreductase</keyword>
<keyword evidence="10" id="KW-1015">Disulfide bond</keyword>
<dbReference type="SUPFAM" id="SSF55424">
    <property type="entry name" value="FAD/NAD-linked reductases, dimerisation (C-terminal) domain"/>
    <property type="match status" value="1"/>
</dbReference>
<keyword evidence="20" id="KW-1185">Reference proteome</keyword>
<dbReference type="PIRSF" id="PIRSF000350">
    <property type="entry name" value="Mercury_reductase_MerA"/>
    <property type="match status" value="1"/>
</dbReference>
<dbReference type="GO" id="GO:0050660">
    <property type="term" value="F:flavin adenine dinucleotide binding"/>
    <property type="evidence" value="ECO:0007669"/>
    <property type="project" value="InterPro"/>
</dbReference>
<dbReference type="PRINTS" id="PR00368">
    <property type="entry name" value="FADPNR"/>
</dbReference>
<evidence type="ECO:0000256" key="1">
    <source>
        <dbReference type="ARBA" id="ARBA00004496"/>
    </source>
</evidence>
<comment type="cofactor">
    <cofactor evidence="14 16">
        <name>FAD</name>
        <dbReference type="ChEBI" id="CHEBI:57692"/>
    </cofactor>
    <text evidence="14 16">Binds 1 FAD per subunit.</text>
</comment>
<protein>
    <recommendedName>
        <fullName evidence="4 16">Dihydrolipoyl dehydrogenase</fullName>
        <ecNumber evidence="3 16">1.8.1.4</ecNumber>
    </recommendedName>
</protein>
<keyword evidence="7 14" id="KW-0274">FAD</keyword>
<keyword evidence="14" id="KW-0547">Nucleotide-binding</keyword>
<evidence type="ECO:0000259" key="17">
    <source>
        <dbReference type="Pfam" id="PF02852"/>
    </source>
</evidence>
<keyword evidence="9 14" id="KW-0520">NAD</keyword>
<evidence type="ECO:0000259" key="18">
    <source>
        <dbReference type="Pfam" id="PF07992"/>
    </source>
</evidence>
<comment type="similarity">
    <text evidence="2 16">Belongs to the class-I pyridine nucleotide-disulfide oxidoreductase family.</text>
</comment>
<dbReference type="InterPro" id="IPR036188">
    <property type="entry name" value="FAD/NAD-bd_sf"/>
</dbReference>
<dbReference type="EC" id="1.8.1.4" evidence="3 16"/>
<feature type="active site" description="Proton acceptor" evidence="13">
    <location>
        <position position="448"/>
    </location>
</feature>
<evidence type="ECO:0000256" key="14">
    <source>
        <dbReference type="PIRSR" id="PIRSR000350-3"/>
    </source>
</evidence>
<proteinExistence type="inferred from homology"/>
<evidence type="ECO:0000256" key="4">
    <source>
        <dbReference type="ARBA" id="ARBA00016961"/>
    </source>
</evidence>
<evidence type="ECO:0000256" key="5">
    <source>
        <dbReference type="ARBA" id="ARBA00022490"/>
    </source>
</evidence>
<comment type="subcellular location">
    <subcellularLocation>
        <location evidence="1">Cytoplasm</location>
    </subcellularLocation>
</comment>
<dbReference type="InterPro" id="IPR004099">
    <property type="entry name" value="Pyr_nucl-diS_OxRdtase_dimer"/>
</dbReference>
<reference evidence="19 20" key="1">
    <citation type="journal article" date="2019" name="ISME J.">
        <title>Deianiraea, an extracellular bacterium associated with the ciliate Paramecium, suggests an alternative scenario for the evolution of Rickettsiales.</title>
        <authorList>
            <person name="Castelli M."/>
            <person name="Sabaneyeva E."/>
            <person name="Lanzoni O."/>
            <person name="Lebedeva N."/>
            <person name="Floriano A.M."/>
            <person name="Gaiarsa S."/>
            <person name="Benken K."/>
            <person name="Modeo L."/>
            <person name="Bandi C."/>
            <person name="Potekhin A."/>
            <person name="Sassera D."/>
            <person name="Petroni G."/>
        </authorList>
    </citation>
    <scope>NUCLEOTIDE SEQUENCE [LARGE SCALE GENOMIC DNA]</scope>
    <source>
        <strain evidence="19">CyL4-1</strain>
    </source>
</reference>
<dbReference type="PROSITE" id="PS00076">
    <property type="entry name" value="PYRIDINE_REDOX_1"/>
    <property type="match status" value="1"/>
</dbReference>
<evidence type="ECO:0000256" key="10">
    <source>
        <dbReference type="ARBA" id="ARBA00023157"/>
    </source>
</evidence>
<dbReference type="Gene3D" id="3.50.50.60">
    <property type="entry name" value="FAD/NAD(P)-binding domain"/>
    <property type="match status" value="2"/>
</dbReference>
<feature type="binding site" evidence="14">
    <location>
        <begin position="177"/>
        <end position="184"/>
    </location>
    <ligand>
        <name>NAD(+)</name>
        <dbReference type="ChEBI" id="CHEBI:57540"/>
    </ligand>
</feature>
<feature type="disulfide bond" description="Redox-active" evidence="15">
    <location>
        <begin position="40"/>
        <end position="45"/>
    </location>
</feature>
<dbReference type="AlphaFoldDB" id="A0A5B8XDL0"/>
<dbReference type="FunFam" id="3.30.390.30:FF:000001">
    <property type="entry name" value="Dihydrolipoyl dehydrogenase"/>
    <property type="match status" value="1"/>
</dbReference>
<evidence type="ECO:0000256" key="3">
    <source>
        <dbReference type="ARBA" id="ARBA00012608"/>
    </source>
</evidence>
<accession>A0A5B8XDL0</accession>
<dbReference type="PANTHER" id="PTHR22912">
    <property type="entry name" value="DISULFIDE OXIDOREDUCTASE"/>
    <property type="match status" value="1"/>
</dbReference>
<feature type="domain" description="FAD/NAD(P)-binding" evidence="18">
    <location>
        <begin position="3"/>
        <end position="323"/>
    </location>
</feature>
<dbReference type="InterPro" id="IPR012999">
    <property type="entry name" value="Pyr_OxRdtase_I_AS"/>
</dbReference>
<keyword evidence="6 16" id="KW-0285">Flavoprotein</keyword>
<dbReference type="InterPro" id="IPR001100">
    <property type="entry name" value="Pyr_nuc-diS_OxRdtase"/>
</dbReference>
<evidence type="ECO:0000256" key="15">
    <source>
        <dbReference type="PIRSR" id="PIRSR000350-4"/>
    </source>
</evidence>
<dbReference type="GO" id="GO:0005737">
    <property type="term" value="C:cytoplasm"/>
    <property type="evidence" value="ECO:0007669"/>
    <property type="project" value="UniProtKB-SubCell"/>
</dbReference>
<dbReference type="SUPFAM" id="SSF51905">
    <property type="entry name" value="FAD/NAD(P)-binding domain"/>
    <property type="match status" value="1"/>
</dbReference>
<feature type="binding site" evidence="14">
    <location>
        <position position="308"/>
    </location>
    <ligand>
        <name>FAD</name>
        <dbReference type="ChEBI" id="CHEBI:57692"/>
    </ligand>
</feature>
<gene>
    <name evidence="19" type="ORF">Deia_00614</name>
</gene>
<dbReference type="InterPro" id="IPR006258">
    <property type="entry name" value="Lipoamide_DH"/>
</dbReference>
<evidence type="ECO:0000256" key="9">
    <source>
        <dbReference type="ARBA" id="ARBA00023027"/>
    </source>
</evidence>
<dbReference type="InterPro" id="IPR016156">
    <property type="entry name" value="FAD/NAD-linked_Rdtase_dimer_sf"/>
</dbReference>
<evidence type="ECO:0000256" key="6">
    <source>
        <dbReference type="ARBA" id="ARBA00022630"/>
    </source>
</evidence>
<feature type="binding site" evidence="14">
    <location>
        <position position="200"/>
    </location>
    <ligand>
        <name>NAD(+)</name>
        <dbReference type="ChEBI" id="CHEBI:57540"/>
    </ligand>
</feature>
<evidence type="ECO:0000313" key="20">
    <source>
        <dbReference type="Proteomes" id="UP000321934"/>
    </source>
</evidence>
<dbReference type="InterPro" id="IPR050151">
    <property type="entry name" value="Class-I_Pyr_Nuc-Dis_Oxidored"/>
</dbReference>
<evidence type="ECO:0000256" key="2">
    <source>
        <dbReference type="ARBA" id="ARBA00007532"/>
    </source>
</evidence>
<dbReference type="RefSeq" id="WP_410519467.1">
    <property type="nucleotide sequence ID" value="NZ_CP029077.1"/>
</dbReference>
<evidence type="ECO:0000256" key="13">
    <source>
        <dbReference type="PIRSR" id="PIRSR000350-2"/>
    </source>
</evidence>
<dbReference type="Proteomes" id="UP000321934">
    <property type="component" value="Chromosome"/>
</dbReference>